<feature type="compositionally biased region" description="Polar residues" evidence="1">
    <location>
        <begin position="34"/>
        <end position="43"/>
    </location>
</feature>
<feature type="region of interest" description="Disordered" evidence="1">
    <location>
        <begin position="168"/>
        <end position="188"/>
    </location>
</feature>
<dbReference type="Pfam" id="PF15365">
    <property type="entry name" value="PNRC"/>
    <property type="match status" value="1"/>
</dbReference>
<comment type="caution">
    <text evidence="2">The sequence shown here is derived from an EMBL/GenBank/DDBJ whole genome shotgun (WGS) entry which is preliminary data.</text>
</comment>
<keyword evidence="3" id="KW-1185">Reference proteome</keyword>
<feature type="region of interest" description="Disordered" evidence="1">
    <location>
        <begin position="28"/>
        <end position="143"/>
    </location>
</feature>
<evidence type="ECO:0000313" key="2">
    <source>
        <dbReference type="EMBL" id="KAF3964340.1"/>
    </source>
</evidence>
<dbReference type="InterPro" id="IPR028322">
    <property type="entry name" value="PNRC-like_rgn"/>
</dbReference>
<dbReference type="EMBL" id="JRKL02001379">
    <property type="protein sequence ID" value="KAF3964340.1"/>
    <property type="molecule type" value="Genomic_DNA"/>
</dbReference>
<protein>
    <submittedName>
        <fullName evidence="2">Uncharacterized protein</fullName>
    </submittedName>
</protein>
<sequence>MGTEILRSHDCLQDRFRKEALTLTLTPTLKTHRNANPNPNGANSRRRKRSPMKIQSSKDRSDRSMVTKSPSQNLVMGEVKILKRGEALTQPKTTKTKTKTKTDFGLTLAGADNRKPKSKSKGGDVEVSDLGLGSTDRLGPDPETVQKQIRVAEFNAVDGIYAGSAFVTSPPPSSLPVPGFLGKNGPATSDLRRLLGLD</sequence>
<name>A0A8J4RD55_9ROSI</name>
<dbReference type="GO" id="GO:0016071">
    <property type="term" value="P:mRNA metabolic process"/>
    <property type="evidence" value="ECO:0007669"/>
    <property type="project" value="UniProtKB-ARBA"/>
</dbReference>
<dbReference type="AlphaFoldDB" id="A0A8J4RD55"/>
<proteinExistence type="predicted"/>
<organism evidence="2 3">
    <name type="scientific">Castanea mollissima</name>
    <name type="common">Chinese chestnut</name>
    <dbReference type="NCBI Taxonomy" id="60419"/>
    <lineage>
        <taxon>Eukaryota</taxon>
        <taxon>Viridiplantae</taxon>
        <taxon>Streptophyta</taxon>
        <taxon>Embryophyta</taxon>
        <taxon>Tracheophyta</taxon>
        <taxon>Spermatophyta</taxon>
        <taxon>Magnoliopsida</taxon>
        <taxon>eudicotyledons</taxon>
        <taxon>Gunneridae</taxon>
        <taxon>Pentapetalae</taxon>
        <taxon>rosids</taxon>
        <taxon>fabids</taxon>
        <taxon>Fagales</taxon>
        <taxon>Fagaceae</taxon>
        <taxon>Castanea</taxon>
    </lineage>
</organism>
<dbReference type="Proteomes" id="UP000737018">
    <property type="component" value="Unassembled WGS sequence"/>
</dbReference>
<feature type="compositionally biased region" description="Basic and acidic residues" evidence="1">
    <location>
        <begin position="56"/>
        <end position="65"/>
    </location>
</feature>
<dbReference type="PANTHER" id="PTHR33670:SF15">
    <property type="entry name" value="OS02G0797600 PROTEIN"/>
    <property type="match status" value="1"/>
</dbReference>
<dbReference type="PANTHER" id="PTHR33670">
    <property type="entry name" value="SPLICING FACTOR, PROLINE- AND GLUTAMINE-RICH-LIKE"/>
    <property type="match status" value="1"/>
</dbReference>
<evidence type="ECO:0000313" key="3">
    <source>
        <dbReference type="Proteomes" id="UP000737018"/>
    </source>
</evidence>
<accession>A0A8J4RD55</accession>
<gene>
    <name evidence="2" type="ORF">CMV_011353</name>
</gene>
<evidence type="ECO:0000256" key="1">
    <source>
        <dbReference type="SAM" id="MobiDB-lite"/>
    </source>
</evidence>
<dbReference type="OrthoDB" id="1935097at2759"/>
<reference evidence="2" key="1">
    <citation type="submission" date="2020-03" db="EMBL/GenBank/DDBJ databases">
        <title>Castanea mollissima Vanexum genome sequencing.</title>
        <authorList>
            <person name="Staton M."/>
        </authorList>
    </citation>
    <scope>NUCLEOTIDE SEQUENCE</scope>
    <source>
        <tissue evidence="2">Leaf</tissue>
    </source>
</reference>